<keyword evidence="2" id="KW-0812">Transmembrane</keyword>
<protein>
    <submittedName>
        <fullName evidence="3">Uncharacterized protein</fullName>
    </submittedName>
</protein>
<evidence type="ECO:0000256" key="2">
    <source>
        <dbReference type="SAM" id="Phobius"/>
    </source>
</evidence>
<sequence length="403" mass="39999">MLALRLARGARPAVQLRRLLVAVASGGTGFLLLCTLGYALGHPQAPANALFRLLWCLAPLVATVDFAVAVARSDPGTRPRASLFAVGLGPVRLMALSALSLALTCAAGSVLALLLFLQLRGNLTGLPFDGAADVLLAADRPLPAAAVLTLLALVPLAASVAGALALRPRPGPARGRGGSSGDSGRGGGEDPDAEDRPPAPASRPAGLTTGVALLAAGLAVEAYAGGTDGRTGGTPLPNGLAHGSLGVLLGWGLTALGLALAGPALTHLAGRLLQAARPSALRLLAGRILQQEARRLGRPLGVVCAVASGGYAAATLYAREQPGTGPMSLLGAGLVAGCTLATLLMAAVEVRRSRADTTAALLRLGAPAGLLRTAVALRAAALLAVFLPLTWGVSALAALPLGG</sequence>
<feature type="transmembrane region" description="Helical" evidence="2">
    <location>
        <begin position="20"/>
        <end position="40"/>
    </location>
</feature>
<keyword evidence="2" id="KW-0472">Membrane</keyword>
<reference evidence="3" key="1">
    <citation type="journal article" date="2014" name="Int. J. Syst. Evol. Microbiol.">
        <title>Complete genome sequence of Corynebacterium casei LMG S-19264T (=DSM 44701T), isolated from a smear-ripened cheese.</title>
        <authorList>
            <consortium name="US DOE Joint Genome Institute (JGI-PGF)"/>
            <person name="Walter F."/>
            <person name="Albersmeier A."/>
            <person name="Kalinowski J."/>
            <person name="Ruckert C."/>
        </authorList>
    </citation>
    <scope>NUCLEOTIDE SEQUENCE</scope>
    <source>
        <strain evidence="3">JCM 5069</strain>
    </source>
</reference>
<evidence type="ECO:0000313" key="3">
    <source>
        <dbReference type="EMBL" id="GHH86568.1"/>
    </source>
</evidence>
<feature type="transmembrane region" description="Helical" evidence="2">
    <location>
        <begin position="329"/>
        <end position="348"/>
    </location>
</feature>
<feature type="transmembrane region" description="Helical" evidence="2">
    <location>
        <begin position="144"/>
        <end position="166"/>
    </location>
</feature>
<dbReference type="Proteomes" id="UP000603708">
    <property type="component" value="Unassembled WGS sequence"/>
</dbReference>
<proteinExistence type="predicted"/>
<feature type="transmembrane region" description="Helical" evidence="2">
    <location>
        <begin position="245"/>
        <end position="269"/>
    </location>
</feature>
<organism evidence="3 4">
    <name type="scientific">Streptomyces sulfonofaciens</name>
    <dbReference type="NCBI Taxonomy" id="68272"/>
    <lineage>
        <taxon>Bacteria</taxon>
        <taxon>Bacillati</taxon>
        <taxon>Actinomycetota</taxon>
        <taxon>Actinomycetes</taxon>
        <taxon>Kitasatosporales</taxon>
        <taxon>Streptomycetaceae</taxon>
        <taxon>Streptomyces</taxon>
    </lineage>
</organism>
<feature type="transmembrane region" description="Helical" evidence="2">
    <location>
        <begin position="205"/>
        <end position="225"/>
    </location>
</feature>
<feature type="transmembrane region" description="Helical" evidence="2">
    <location>
        <begin position="296"/>
        <end position="317"/>
    </location>
</feature>
<reference evidence="3" key="2">
    <citation type="submission" date="2020-09" db="EMBL/GenBank/DDBJ databases">
        <authorList>
            <person name="Sun Q."/>
            <person name="Ohkuma M."/>
        </authorList>
    </citation>
    <scope>NUCLEOTIDE SEQUENCE</scope>
    <source>
        <strain evidence="3">JCM 5069</strain>
    </source>
</reference>
<dbReference type="AlphaFoldDB" id="A0A919GM38"/>
<feature type="transmembrane region" description="Helical" evidence="2">
    <location>
        <begin position="52"/>
        <end position="72"/>
    </location>
</feature>
<feature type="compositionally biased region" description="Gly residues" evidence="1">
    <location>
        <begin position="174"/>
        <end position="186"/>
    </location>
</feature>
<dbReference type="RefSeq" id="WP_189937269.1">
    <property type="nucleotide sequence ID" value="NZ_BNCD01000023.1"/>
</dbReference>
<dbReference type="EMBL" id="BNCD01000023">
    <property type="protein sequence ID" value="GHH86568.1"/>
    <property type="molecule type" value="Genomic_DNA"/>
</dbReference>
<comment type="caution">
    <text evidence="3">The sequence shown here is derived from an EMBL/GenBank/DDBJ whole genome shotgun (WGS) entry which is preliminary data.</text>
</comment>
<keyword evidence="2" id="KW-1133">Transmembrane helix</keyword>
<feature type="transmembrane region" description="Helical" evidence="2">
    <location>
        <begin position="369"/>
        <end position="391"/>
    </location>
</feature>
<name>A0A919GM38_9ACTN</name>
<accession>A0A919GM38</accession>
<feature type="transmembrane region" description="Helical" evidence="2">
    <location>
        <begin position="93"/>
        <end position="117"/>
    </location>
</feature>
<keyword evidence="4" id="KW-1185">Reference proteome</keyword>
<evidence type="ECO:0000256" key="1">
    <source>
        <dbReference type="SAM" id="MobiDB-lite"/>
    </source>
</evidence>
<evidence type="ECO:0000313" key="4">
    <source>
        <dbReference type="Proteomes" id="UP000603708"/>
    </source>
</evidence>
<feature type="region of interest" description="Disordered" evidence="1">
    <location>
        <begin position="168"/>
        <end position="204"/>
    </location>
</feature>
<gene>
    <name evidence="3" type="ORF">GCM10018793_58900</name>
</gene>